<evidence type="ECO:0000313" key="3">
    <source>
        <dbReference type="Proteomes" id="UP000290900"/>
    </source>
</evidence>
<dbReference type="Gene3D" id="2.60.120.1560">
    <property type="match status" value="1"/>
</dbReference>
<dbReference type="OrthoDB" id="3998111at2759"/>
<proteinExistence type="predicted"/>
<dbReference type="SUPFAM" id="SSF56988">
    <property type="entry name" value="Anthrax protective antigen"/>
    <property type="match status" value="1"/>
</dbReference>
<gene>
    <name evidence="2" type="ORF">BRENAR_LOCUS3981</name>
</gene>
<name>A0A448YQN0_BRENA</name>
<dbReference type="EMBL" id="CAACVR010000038">
    <property type="protein sequence ID" value="VEU23250.1"/>
    <property type="molecule type" value="Genomic_DNA"/>
</dbReference>
<dbReference type="Proteomes" id="UP000290900">
    <property type="component" value="Unassembled WGS sequence"/>
</dbReference>
<dbReference type="Pfam" id="PF10528">
    <property type="entry name" value="GLEYA"/>
    <property type="match status" value="1"/>
</dbReference>
<protein>
    <submittedName>
        <fullName evidence="2">DEKNAAC104369</fullName>
    </submittedName>
</protein>
<feature type="domain" description="PA14" evidence="1">
    <location>
        <begin position="1"/>
        <end position="146"/>
    </location>
</feature>
<sequence length="273" mass="29007">MFGLVTSASGVTSPQFNISTVVTDSAIYGVLDHNGNFSLELSGYFFAQETGLYTFELTNIDDAALVWFGDGLSCCDPSVTPDTDPVFGASWVSNGNINGAGIAYIYMVAGNFYPVRIAYCNWDSKAALQFEITTPDQVVITDFSDSIFQFVNINGECTSSTASFPFSTITTTSGSVSTTYAVQTTTTDTAGNTVTTTEVVVVIPTSTLSTTTEPWTGSFTTSYLSTFTTTNSAGSVVTTTEVVIETPTPILSTTTEPWTGTFTTTFISTFTTT</sequence>
<organism evidence="2 3">
    <name type="scientific">Brettanomyces naardenensis</name>
    <name type="common">Yeast</name>
    <dbReference type="NCBI Taxonomy" id="13370"/>
    <lineage>
        <taxon>Eukaryota</taxon>
        <taxon>Fungi</taxon>
        <taxon>Dikarya</taxon>
        <taxon>Ascomycota</taxon>
        <taxon>Saccharomycotina</taxon>
        <taxon>Pichiomycetes</taxon>
        <taxon>Pichiales</taxon>
        <taxon>Pichiaceae</taxon>
        <taxon>Brettanomyces</taxon>
    </lineage>
</organism>
<evidence type="ECO:0000313" key="2">
    <source>
        <dbReference type="EMBL" id="VEU23250.1"/>
    </source>
</evidence>
<feature type="non-terminal residue" evidence="2">
    <location>
        <position position="273"/>
    </location>
</feature>
<dbReference type="PROSITE" id="PS51820">
    <property type="entry name" value="PA14"/>
    <property type="match status" value="1"/>
</dbReference>
<dbReference type="AlphaFoldDB" id="A0A448YQN0"/>
<dbReference type="InParanoid" id="A0A448YQN0"/>
<dbReference type="FunCoup" id="A0A448YQN0">
    <property type="interactions" value="17"/>
</dbReference>
<dbReference type="InterPro" id="IPR018871">
    <property type="entry name" value="GLEYA_adhesin_domain"/>
</dbReference>
<dbReference type="InterPro" id="IPR037524">
    <property type="entry name" value="PA14/GLEYA"/>
</dbReference>
<dbReference type="STRING" id="13370.A0A448YQN0"/>
<reference evidence="2 3" key="1">
    <citation type="submission" date="2018-12" db="EMBL/GenBank/DDBJ databases">
        <authorList>
            <person name="Tiukova I."/>
            <person name="Dainat J."/>
        </authorList>
    </citation>
    <scope>NUCLEOTIDE SEQUENCE [LARGE SCALE GENOMIC DNA]</scope>
</reference>
<keyword evidence="3" id="KW-1185">Reference proteome</keyword>
<accession>A0A448YQN0</accession>
<evidence type="ECO:0000259" key="1">
    <source>
        <dbReference type="PROSITE" id="PS51820"/>
    </source>
</evidence>